<dbReference type="InterPro" id="IPR017520">
    <property type="entry name" value="CHP03086"/>
</dbReference>
<reference evidence="2" key="1">
    <citation type="submission" date="2018-05" db="EMBL/GenBank/DDBJ databases">
        <authorList>
            <person name="Lanie J.A."/>
            <person name="Ng W.-L."/>
            <person name="Kazmierczak K.M."/>
            <person name="Andrzejewski T.M."/>
            <person name="Davidsen T.M."/>
            <person name="Wayne K.J."/>
            <person name="Tettelin H."/>
            <person name="Glass J.I."/>
            <person name="Rusch D."/>
            <person name="Podicherti R."/>
            <person name="Tsui H.-C.T."/>
            <person name="Winkler M.E."/>
        </authorList>
    </citation>
    <scope>NUCLEOTIDE SEQUENCE</scope>
    <source>
        <strain evidence="2">ZC4RG45</strain>
    </source>
</reference>
<gene>
    <name evidence="2" type="ORF">DIU77_04640</name>
</gene>
<dbReference type="NCBIfam" id="TIGR03086">
    <property type="entry name" value="TIGR03086 family metal-binding protein"/>
    <property type="match status" value="1"/>
</dbReference>
<organism evidence="2">
    <name type="scientific">Thermocrispum agreste</name>
    <dbReference type="NCBI Taxonomy" id="37925"/>
    <lineage>
        <taxon>Bacteria</taxon>
        <taxon>Bacillati</taxon>
        <taxon>Actinomycetota</taxon>
        <taxon>Actinomycetes</taxon>
        <taxon>Pseudonocardiales</taxon>
        <taxon>Pseudonocardiaceae</taxon>
        <taxon>Thermocrispum</taxon>
    </lineage>
</organism>
<name>A0A2W4K198_9PSEU</name>
<sequence length="192" mass="20080">MAGAPGVQSLSGGMELLERAISYTVGTFGAVTPDVLTAATPCREWSVQDLLDHLNDGMSALGEAFDDGWVHVDADLQDRCPLDVLRESARALLAIIAERRAGVPTVDIDGREIAGAVVAVTGALELAVHGWDLAQGCGAPRPLPDGLAADLLRLAPLLVTDEDRPGRFADPVPVPAASSSSDRLLAWLGREP</sequence>
<protein>
    <submittedName>
        <fullName evidence="2">TIGR03086 family protein</fullName>
    </submittedName>
</protein>
<evidence type="ECO:0000313" key="2">
    <source>
        <dbReference type="EMBL" id="PZM99947.1"/>
    </source>
</evidence>
<dbReference type="InterPro" id="IPR034660">
    <property type="entry name" value="DinB/YfiT-like"/>
</dbReference>
<dbReference type="InterPro" id="IPR017517">
    <property type="entry name" value="Maleyloyr_isom"/>
</dbReference>
<dbReference type="InterPro" id="IPR024344">
    <property type="entry name" value="MDMPI_metal-binding"/>
</dbReference>
<dbReference type="NCBIfam" id="TIGR03083">
    <property type="entry name" value="maleylpyruvate isomerase family mycothiol-dependent enzyme"/>
    <property type="match status" value="1"/>
</dbReference>
<dbReference type="STRING" id="1111738.GCA_000427905_03590"/>
<evidence type="ECO:0000259" key="1">
    <source>
        <dbReference type="Pfam" id="PF11716"/>
    </source>
</evidence>
<dbReference type="Pfam" id="PF11716">
    <property type="entry name" value="MDMPI_N"/>
    <property type="match status" value="1"/>
</dbReference>
<comment type="caution">
    <text evidence="2">The sequence shown here is derived from an EMBL/GenBank/DDBJ whole genome shotgun (WGS) entry which is preliminary data.</text>
</comment>
<dbReference type="SUPFAM" id="SSF109854">
    <property type="entry name" value="DinB/YfiT-like putative metalloenzymes"/>
    <property type="match status" value="1"/>
</dbReference>
<dbReference type="GO" id="GO:0046872">
    <property type="term" value="F:metal ion binding"/>
    <property type="evidence" value="ECO:0007669"/>
    <property type="project" value="InterPro"/>
</dbReference>
<dbReference type="AlphaFoldDB" id="A0A2W4K198"/>
<dbReference type="EMBL" id="QGUI01000120">
    <property type="protein sequence ID" value="PZM99947.1"/>
    <property type="molecule type" value="Genomic_DNA"/>
</dbReference>
<feature type="domain" description="Mycothiol-dependent maleylpyruvate isomerase metal-binding" evidence="1">
    <location>
        <begin position="24"/>
        <end position="134"/>
    </location>
</feature>
<dbReference type="Gene3D" id="1.20.120.450">
    <property type="entry name" value="dinb family like domain"/>
    <property type="match status" value="1"/>
</dbReference>
<proteinExistence type="predicted"/>
<accession>A0A2W4K198</accession>